<feature type="transmembrane region" description="Helical" evidence="5">
    <location>
        <begin position="49"/>
        <end position="82"/>
    </location>
</feature>
<sequence>MSCLKISLIVFNLFIWTLGAAITALGIWVKTDGDFSKIQDNLDVKEFTTAGWILIFVGIIIMLIGFIGCYGAIASQVCMLIIVRS</sequence>
<keyword evidence="4 5" id="KW-0472">Membrane</keyword>
<dbReference type="AlphaFoldDB" id="A0A2L2YL38"/>
<evidence type="ECO:0000256" key="5">
    <source>
        <dbReference type="SAM" id="Phobius"/>
    </source>
</evidence>
<dbReference type="EMBL" id="IAAA01033818">
    <property type="protein sequence ID" value="LAA08838.1"/>
    <property type="molecule type" value="mRNA"/>
</dbReference>
<feature type="transmembrane region" description="Helical" evidence="5">
    <location>
        <begin position="7"/>
        <end position="29"/>
    </location>
</feature>
<keyword evidence="3 5" id="KW-1133">Transmembrane helix</keyword>
<dbReference type="PANTHER" id="PTHR19282">
    <property type="entry name" value="TETRASPANIN"/>
    <property type="match status" value="1"/>
</dbReference>
<keyword evidence="2 5" id="KW-0812">Transmembrane</keyword>
<evidence type="ECO:0000256" key="1">
    <source>
        <dbReference type="ARBA" id="ARBA00004141"/>
    </source>
</evidence>
<comment type="subcellular location">
    <subcellularLocation>
        <location evidence="1">Membrane</location>
        <topology evidence="1">Multi-pass membrane protein</topology>
    </subcellularLocation>
</comment>
<dbReference type="EMBL" id="IAAA01033817">
    <property type="protein sequence ID" value="LAA08836.1"/>
    <property type="molecule type" value="mRNA"/>
</dbReference>
<dbReference type="GO" id="GO:0005886">
    <property type="term" value="C:plasma membrane"/>
    <property type="evidence" value="ECO:0007669"/>
    <property type="project" value="TreeGrafter"/>
</dbReference>
<name>A0A2L2YL38_PARTP</name>
<protein>
    <submittedName>
        <fullName evidence="6">Tetraspanin</fullName>
    </submittedName>
</protein>
<dbReference type="PANTHER" id="PTHR19282:SF544">
    <property type="entry name" value="TETRASPANIN"/>
    <property type="match status" value="1"/>
</dbReference>
<evidence type="ECO:0000313" key="6">
    <source>
        <dbReference type="EMBL" id="LAA08838.1"/>
    </source>
</evidence>
<dbReference type="OrthoDB" id="10051670at2759"/>
<evidence type="ECO:0000256" key="2">
    <source>
        <dbReference type="ARBA" id="ARBA00022692"/>
    </source>
</evidence>
<evidence type="ECO:0000256" key="4">
    <source>
        <dbReference type="ARBA" id="ARBA00023136"/>
    </source>
</evidence>
<reference evidence="6" key="1">
    <citation type="journal article" date="2016" name="Mol. Ecol. Resour.">
        <title>Evaluation of the impact of RNA preservation methods of spiders for de novo transcriptome assembly.</title>
        <authorList>
            <person name="Kono N."/>
            <person name="Nakamura H."/>
            <person name="Ito Y."/>
            <person name="Tomita M."/>
            <person name="Arakawa K."/>
        </authorList>
    </citation>
    <scope>NUCLEOTIDE SEQUENCE</scope>
    <source>
        <tissue evidence="6">Whole body</tissue>
    </source>
</reference>
<dbReference type="InterPro" id="IPR018499">
    <property type="entry name" value="Tetraspanin/Peripherin"/>
</dbReference>
<accession>A0A2L2YL38</accession>
<dbReference type="PRINTS" id="PR00259">
    <property type="entry name" value="TMFOUR"/>
</dbReference>
<proteinExistence type="evidence at transcript level"/>
<evidence type="ECO:0000256" key="3">
    <source>
        <dbReference type="ARBA" id="ARBA00022989"/>
    </source>
</evidence>
<organism evidence="6">
    <name type="scientific">Parasteatoda tepidariorum</name>
    <name type="common">Common house spider</name>
    <name type="synonym">Achaearanea tepidariorum</name>
    <dbReference type="NCBI Taxonomy" id="114398"/>
    <lineage>
        <taxon>Eukaryota</taxon>
        <taxon>Metazoa</taxon>
        <taxon>Ecdysozoa</taxon>
        <taxon>Arthropoda</taxon>
        <taxon>Chelicerata</taxon>
        <taxon>Arachnida</taxon>
        <taxon>Araneae</taxon>
        <taxon>Araneomorphae</taxon>
        <taxon>Entelegynae</taxon>
        <taxon>Araneoidea</taxon>
        <taxon>Theridiidae</taxon>
        <taxon>Parasteatoda</taxon>
    </lineage>
</organism>
<dbReference type="Pfam" id="PF00335">
    <property type="entry name" value="Tetraspanin"/>
    <property type="match status" value="1"/>
</dbReference>